<dbReference type="CDD" id="cd00207">
    <property type="entry name" value="fer2"/>
    <property type="match status" value="1"/>
</dbReference>
<evidence type="ECO:0000256" key="3">
    <source>
        <dbReference type="ARBA" id="ARBA00022485"/>
    </source>
</evidence>
<evidence type="ECO:0000259" key="12">
    <source>
        <dbReference type="PROSITE" id="PS51669"/>
    </source>
</evidence>
<organism evidence="14 15">
    <name type="scientific">Scleromatobacter humisilvae</name>
    <dbReference type="NCBI Taxonomy" id="2897159"/>
    <lineage>
        <taxon>Bacteria</taxon>
        <taxon>Pseudomonadati</taxon>
        <taxon>Pseudomonadota</taxon>
        <taxon>Betaproteobacteria</taxon>
        <taxon>Burkholderiales</taxon>
        <taxon>Sphaerotilaceae</taxon>
        <taxon>Scleromatobacter</taxon>
    </lineage>
</organism>
<keyword evidence="8 10" id="KW-0520">NAD</keyword>
<dbReference type="RefSeq" id="WP_275681991.1">
    <property type="nucleotide sequence ID" value="NZ_JAJLJH010000002.1"/>
</dbReference>
<evidence type="ECO:0000256" key="1">
    <source>
        <dbReference type="ARBA" id="ARBA00001966"/>
    </source>
</evidence>
<evidence type="ECO:0000256" key="4">
    <source>
        <dbReference type="ARBA" id="ARBA00022723"/>
    </source>
</evidence>
<dbReference type="FunFam" id="3.10.20.740:FF:000001">
    <property type="entry name" value="NADH-quinone oxidoreductase subunit G"/>
    <property type="match status" value="1"/>
</dbReference>
<comment type="caution">
    <text evidence="14">The sequence shown here is derived from an EMBL/GenBank/DDBJ whole genome shotgun (WGS) entry which is preliminary data.</text>
</comment>
<evidence type="ECO:0000256" key="5">
    <source>
        <dbReference type="ARBA" id="ARBA00022967"/>
    </source>
</evidence>
<comment type="cofactor">
    <cofactor evidence="10">
        <name>[2Fe-2S] cluster</name>
        <dbReference type="ChEBI" id="CHEBI:190135"/>
    </cofactor>
    <text evidence="10">Binds 1 [2Fe-2S] cluster per subunit.</text>
</comment>
<dbReference type="GO" id="GO:0016651">
    <property type="term" value="F:oxidoreductase activity, acting on NAD(P)H"/>
    <property type="evidence" value="ECO:0007669"/>
    <property type="project" value="InterPro"/>
</dbReference>
<dbReference type="InterPro" id="IPR036010">
    <property type="entry name" value="2Fe-2S_ferredoxin-like_sf"/>
</dbReference>
<dbReference type="InterPro" id="IPR050123">
    <property type="entry name" value="Prok_molybdopt-oxidoreductase"/>
</dbReference>
<dbReference type="GO" id="GO:0008137">
    <property type="term" value="F:NADH dehydrogenase (ubiquinone) activity"/>
    <property type="evidence" value="ECO:0007669"/>
    <property type="project" value="UniProtKB-UniRule"/>
</dbReference>
<dbReference type="NCBIfam" id="TIGR01973">
    <property type="entry name" value="NuoG"/>
    <property type="match status" value="1"/>
</dbReference>
<dbReference type="SUPFAM" id="SSF54862">
    <property type="entry name" value="4Fe-4S ferredoxins"/>
    <property type="match status" value="1"/>
</dbReference>
<dbReference type="PROSITE" id="PS00643">
    <property type="entry name" value="COMPLEX1_75K_3"/>
    <property type="match status" value="1"/>
</dbReference>
<dbReference type="AlphaFoldDB" id="A0A9X1YQA7"/>
<keyword evidence="5 10" id="KW-1278">Translocase</keyword>
<keyword evidence="4 10" id="KW-0479">Metal-binding</keyword>
<evidence type="ECO:0000259" key="13">
    <source>
        <dbReference type="PROSITE" id="PS51839"/>
    </source>
</evidence>
<evidence type="ECO:0000259" key="11">
    <source>
        <dbReference type="PROSITE" id="PS51085"/>
    </source>
</evidence>
<dbReference type="InterPro" id="IPR010228">
    <property type="entry name" value="NADH_UbQ_OxRdtase_Gsu"/>
</dbReference>
<dbReference type="PROSITE" id="PS00642">
    <property type="entry name" value="COMPLEX1_75K_2"/>
    <property type="match status" value="1"/>
</dbReference>
<dbReference type="CDD" id="cd02772">
    <property type="entry name" value="MopB_NDH-1_NuoG2"/>
    <property type="match status" value="1"/>
</dbReference>
<dbReference type="PROSITE" id="PS00641">
    <property type="entry name" value="COMPLEX1_75K_1"/>
    <property type="match status" value="1"/>
</dbReference>
<evidence type="ECO:0000256" key="9">
    <source>
        <dbReference type="ARBA" id="ARBA00047712"/>
    </source>
</evidence>
<keyword evidence="7 10" id="KW-0411">Iron-sulfur</keyword>
<keyword evidence="3 10" id="KW-0004">4Fe-4S</keyword>
<evidence type="ECO:0000256" key="7">
    <source>
        <dbReference type="ARBA" id="ARBA00023014"/>
    </source>
</evidence>
<accession>A0A9X1YQA7</accession>
<dbReference type="GO" id="GO:0051539">
    <property type="term" value="F:4 iron, 4 sulfur cluster binding"/>
    <property type="evidence" value="ECO:0007669"/>
    <property type="project" value="UniProtKB-KW"/>
</dbReference>
<dbReference type="PANTHER" id="PTHR43105">
    <property type="entry name" value="RESPIRATORY NITRATE REDUCTASE"/>
    <property type="match status" value="1"/>
</dbReference>
<keyword evidence="6 10" id="KW-0408">Iron</keyword>
<dbReference type="Gene3D" id="3.30.200.210">
    <property type="match status" value="1"/>
</dbReference>
<proteinExistence type="inferred from homology"/>
<dbReference type="InterPro" id="IPR006656">
    <property type="entry name" value="Mopterin_OxRdtase"/>
</dbReference>
<dbReference type="Gene3D" id="3.30.70.20">
    <property type="match status" value="1"/>
</dbReference>
<evidence type="ECO:0000256" key="10">
    <source>
        <dbReference type="RuleBase" id="RU003525"/>
    </source>
</evidence>
<dbReference type="GO" id="GO:0046872">
    <property type="term" value="F:metal ion binding"/>
    <property type="evidence" value="ECO:0007669"/>
    <property type="project" value="UniProtKB-UniRule"/>
</dbReference>
<dbReference type="PANTHER" id="PTHR43105:SF13">
    <property type="entry name" value="NADH-UBIQUINONE OXIDOREDUCTASE 75 KDA SUBUNIT, MITOCHONDRIAL"/>
    <property type="match status" value="1"/>
</dbReference>
<dbReference type="SUPFAM" id="SSF53706">
    <property type="entry name" value="Formate dehydrogenase/DMSO reductase, domains 1-3"/>
    <property type="match status" value="1"/>
</dbReference>
<dbReference type="SUPFAM" id="SSF54292">
    <property type="entry name" value="2Fe-2S ferredoxin-like"/>
    <property type="match status" value="1"/>
</dbReference>
<dbReference type="InterPro" id="IPR000283">
    <property type="entry name" value="NADH_UbQ_OxRdtase_75kDa_su_CS"/>
</dbReference>
<dbReference type="EC" id="7.1.1.-" evidence="10"/>
<feature type="domain" description="4Fe-4S His(Cys)3-ligated-type" evidence="13">
    <location>
        <begin position="78"/>
        <end position="117"/>
    </location>
</feature>
<dbReference type="Pfam" id="PF13510">
    <property type="entry name" value="Fer2_4"/>
    <property type="match status" value="1"/>
</dbReference>
<dbReference type="Pfam" id="PF00384">
    <property type="entry name" value="Molybdopterin"/>
    <property type="match status" value="1"/>
</dbReference>
<dbReference type="GO" id="GO:0051537">
    <property type="term" value="F:2 iron, 2 sulfur cluster binding"/>
    <property type="evidence" value="ECO:0007669"/>
    <property type="project" value="UniProtKB-UniRule"/>
</dbReference>
<evidence type="ECO:0000256" key="8">
    <source>
        <dbReference type="ARBA" id="ARBA00023027"/>
    </source>
</evidence>
<gene>
    <name evidence="14" type="primary">nuoG</name>
    <name evidence="14" type="ORF">LPC04_09575</name>
</gene>
<evidence type="ECO:0000313" key="15">
    <source>
        <dbReference type="Proteomes" id="UP001139353"/>
    </source>
</evidence>
<keyword evidence="10" id="KW-0874">Quinone</keyword>
<dbReference type="InterPro" id="IPR019574">
    <property type="entry name" value="NADH_UbQ_OxRdtase_Gsu_4Fe4S-bd"/>
</dbReference>
<evidence type="ECO:0000313" key="14">
    <source>
        <dbReference type="EMBL" id="MCK9685956.1"/>
    </source>
</evidence>
<dbReference type="GO" id="GO:0016020">
    <property type="term" value="C:membrane"/>
    <property type="evidence" value="ECO:0007669"/>
    <property type="project" value="InterPro"/>
</dbReference>
<comment type="cofactor">
    <cofactor evidence="1 10">
        <name>[4Fe-4S] cluster</name>
        <dbReference type="ChEBI" id="CHEBI:49883"/>
    </cofactor>
</comment>
<comment type="catalytic activity">
    <reaction evidence="9 10">
        <text>a quinone + NADH + 5 H(+)(in) = a quinol + NAD(+) + 4 H(+)(out)</text>
        <dbReference type="Rhea" id="RHEA:57888"/>
        <dbReference type="ChEBI" id="CHEBI:15378"/>
        <dbReference type="ChEBI" id="CHEBI:24646"/>
        <dbReference type="ChEBI" id="CHEBI:57540"/>
        <dbReference type="ChEBI" id="CHEBI:57945"/>
        <dbReference type="ChEBI" id="CHEBI:132124"/>
    </reaction>
</comment>
<dbReference type="PROSITE" id="PS51085">
    <property type="entry name" value="2FE2S_FER_2"/>
    <property type="match status" value="1"/>
</dbReference>
<dbReference type="FunFam" id="3.30.70.20:FF:000002">
    <property type="entry name" value="NADH-ubiquinone oxidoreductase 75 kDa subunit"/>
    <property type="match status" value="1"/>
</dbReference>
<comment type="function">
    <text evidence="10">NDH-1 shuttles electrons from NADH, via FMN and iron-sulfur (Fe-S) centers, to quinones in the respiratory chain. Couples the redox reaction to proton translocation (for every two electrons transferred, four hydrogen ions are translocated across the cytoplasmic membrane), and thus conserves the redox energy in a proton gradient.</text>
</comment>
<name>A0A9X1YQA7_9BURK</name>
<protein>
    <recommendedName>
        <fullName evidence="10">NADH-quinone oxidoreductase</fullName>
        <ecNumber evidence="10">7.1.1.-</ecNumber>
    </recommendedName>
</protein>
<sequence>MIEIELDGKKVSVPPGSMVMHAADAADTYIPHFCYHKKLSIAANCRMCLVDIEKAPKPMPACATPVTQGMIVRTKSDKAIKAQQSVMEFLLINHPLDCPICDQGGECQLQDLAVGYGGSASRYTEEKRVVFHKPAGPLISMEEMSRCIHCTRCVRFGQEVAGVMELGMAHRGEHAEIQTFVGRSIDSELSGNMIDICPVGAITSKPFRYQARTWELSRRRSVSPHDSVGANVVVQVKNNQVLRVVPYENEDVNECWIADRDRFSYESLNSDARLTAPMIKQGGQWQTVDWPTALNYVVDGVKRVKGEFGVAGIGALGHPSSTVEELHLLAKLVRALGSESVDHRLRHADFTHTGGVRWLGTTIASLSKLDRALVIGSFLRKDHPLLAQRLRQAVRAGAEVHSVNALADDWLMPVATQLTVAPSAWLAALADVAHCIAKAQDGTAPFAGNCTPQAEAIAASLLNGTSKAVLLGNAAAQHPQASTLLALAQWIANATGATCGYLGEAGNNVGAQLVNALPGAGGLNAGQMLSQPMKALFLLGVEPELDAADAAAARAALGGSGLVVAMTPFRNAAADVADVLLPVSPFTETAGTFVNAEGRVQSFQGVARPLGETRPAWKVLRVLGDMLGLPGFGQQSADEVLAEALGDQTTLASRLSNDAALPTSLPSDAVSGFERVADVPLYATDSLVRRALSLQLTADARAPQASLPEKLWADLGLAAGDKVRVSQGGADAVLAARLDKTLAPTAVRVPAGHVLTAALGASFGAISVAKA</sequence>
<comment type="similarity">
    <text evidence="2 10">Belongs to the complex I 75 kDa subunit family.</text>
</comment>
<dbReference type="Proteomes" id="UP001139353">
    <property type="component" value="Unassembled WGS sequence"/>
</dbReference>
<dbReference type="InterPro" id="IPR054351">
    <property type="entry name" value="NADH_UbQ_OxRdtase_ferredoxin"/>
</dbReference>
<dbReference type="Pfam" id="PF22117">
    <property type="entry name" value="Fer4_Nqo3"/>
    <property type="match status" value="1"/>
</dbReference>
<keyword evidence="10" id="KW-0001">2Fe-2S</keyword>
<dbReference type="GO" id="GO:0048038">
    <property type="term" value="F:quinone binding"/>
    <property type="evidence" value="ECO:0007669"/>
    <property type="project" value="UniProtKB-UniRule"/>
</dbReference>
<feature type="domain" description="4Fe-4S Mo/W bis-MGD-type" evidence="12">
    <location>
        <begin position="216"/>
        <end position="272"/>
    </location>
</feature>
<dbReference type="Pfam" id="PF10588">
    <property type="entry name" value="NADH-G_4Fe-4S_3"/>
    <property type="match status" value="1"/>
</dbReference>
<dbReference type="EMBL" id="JAJLJH010000002">
    <property type="protein sequence ID" value="MCK9685956.1"/>
    <property type="molecule type" value="Genomic_DNA"/>
</dbReference>
<keyword evidence="14" id="KW-0560">Oxidoreductase</keyword>
<dbReference type="PROSITE" id="PS51669">
    <property type="entry name" value="4FE4S_MOW_BIS_MGD"/>
    <property type="match status" value="1"/>
</dbReference>
<dbReference type="InterPro" id="IPR001041">
    <property type="entry name" value="2Fe-2S_ferredoxin-type"/>
</dbReference>
<reference evidence="14" key="1">
    <citation type="submission" date="2021-11" db="EMBL/GenBank/DDBJ databases">
        <title>BS-T2-15 a new species belonging to the Comamonadaceae family isolated from the soil of a French oak forest.</title>
        <authorList>
            <person name="Mieszkin S."/>
            <person name="Alain K."/>
        </authorList>
    </citation>
    <scope>NUCLEOTIDE SEQUENCE</scope>
    <source>
        <strain evidence="14">BS-T2-15</strain>
    </source>
</reference>
<dbReference type="Gene3D" id="3.40.50.740">
    <property type="match status" value="1"/>
</dbReference>
<dbReference type="SMART" id="SM00929">
    <property type="entry name" value="NADH-G_4Fe-4S_3"/>
    <property type="match status" value="1"/>
</dbReference>
<feature type="domain" description="2Fe-2S ferredoxin-type" evidence="11">
    <location>
        <begin position="1"/>
        <end position="78"/>
    </location>
</feature>
<dbReference type="Pfam" id="PF22151">
    <property type="entry name" value="Fer4_NDSU1"/>
    <property type="match status" value="1"/>
</dbReference>
<dbReference type="GO" id="GO:0042773">
    <property type="term" value="P:ATP synthesis coupled electron transport"/>
    <property type="evidence" value="ECO:0007669"/>
    <property type="project" value="InterPro"/>
</dbReference>
<dbReference type="Gene3D" id="3.10.20.740">
    <property type="match status" value="1"/>
</dbReference>
<keyword evidence="15" id="KW-1185">Reference proteome</keyword>
<dbReference type="PROSITE" id="PS51839">
    <property type="entry name" value="4FE4S_HC3"/>
    <property type="match status" value="1"/>
</dbReference>
<evidence type="ECO:0000256" key="2">
    <source>
        <dbReference type="ARBA" id="ARBA00005404"/>
    </source>
</evidence>
<dbReference type="InterPro" id="IPR006963">
    <property type="entry name" value="Mopterin_OxRdtase_4Fe-4S_dom"/>
</dbReference>
<evidence type="ECO:0000256" key="6">
    <source>
        <dbReference type="ARBA" id="ARBA00023004"/>
    </source>
</evidence>